<evidence type="ECO:0000256" key="1">
    <source>
        <dbReference type="ARBA" id="ARBA00004604"/>
    </source>
</evidence>
<dbReference type="SMART" id="SM00490">
    <property type="entry name" value="HELICc"/>
    <property type="match status" value="1"/>
</dbReference>
<evidence type="ECO:0000256" key="13">
    <source>
        <dbReference type="SAM" id="MobiDB-lite"/>
    </source>
</evidence>
<keyword evidence="7 12" id="KW-0378">Hydrolase</keyword>
<dbReference type="EC" id="3.6.4.13" evidence="3"/>
<dbReference type="InterPro" id="IPR014001">
    <property type="entry name" value="Helicase_ATP-bd"/>
</dbReference>
<keyword evidence="8 12" id="KW-0347">Helicase</keyword>
<dbReference type="PROSITE" id="PS51192">
    <property type="entry name" value="HELICASE_ATP_BIND_1"/>
    <property type="match status" value="1"/>
</dbReference>
<evidence type="ECO:0000259" key="15">
    <source>
        <dbReference type="PROSITE" id="PS51194"/>
    </source>
</evidence>
<keyword evidence="5" id="KW-0698">rRNA processing</keyword>
<keyword evidence="17" id="KW-1185">Reference proteome</keyword>
<evidence type="ECO:0000256" key="5">
    <source>
        <dbReference type="ARBA" id="ARBA00022552"/>
    </source>
</evidence>
<dbReference type="InterPro" id="IPR000629">
    <property type="entry name" value="RNA-helicase_DEAD-box_CS"/>
</dbReference>
<comment type="function">
    <text evidence="11">ATP-dependent RNA helicase required for 60S ribosomal subunit synthesis. Involved in efficient pre-rRNA processing, predominantly at site A3, which is necessary for the normal formation of 25S and 5.8S rRNAs.</text>
</comment>
<evidence type="ECO:0000259" key="14">
    <source>
        <dbReference type="PROSITE" id="PS51192"/>
    </source>
</evidence>
<feature type="domain" description="Helicase ATP-binding" evidence="14">
    <location>
        <begin position="137"/>
        <end position="315"/>
    </location>
</feature>
<keyword evidence="9 12" id="KW-0067">ATP-binding</keyword>
<dbReference type="GO" id="GO:0003724">
    <property type="term" value="F:RNA helicase activity"/>
    <property type="evidence" value="ECO:0007669"/>
    <property type="project" value="UniProtKB-EC"/>
</dbReference>
<keyword evidence="10" id="KW-0539">Nucleus</keyword>
<dbReference type="GO" id="GO:0016787">
    <property type="term" value="F:hydrolase activity"/>
    <property type="evidence" value="ECO:0007669"/>
    <property type="project" value="UniProtKB-KW"/>
</dbReference>
<accession>A0A8H7VGB5</accession>
<dbReference type="InterPro" id="IPR001650">
    <property type="entry name" value="Helicase_C-like"/>
</dbReference>
<gene>
    <name evidence="16" type="ORF">INT45_010470</name>
</gene>
<feature type="region of interest" description="Disordered" evidence="13">
    <location>
        <begin position="1"/>
        <end position="69"/>
    </location>
</feature>
<evidence type="ECO:0000256" key="11">
    <source>
        <dbReference type="ARBA" id="ARBA00037449"/>
    </source>
</evidence>
<dbReference type="FunFam" id="3.40.50.300:FF:000008">
    <property type="entry name" value="ATP-dependent RNA helicase RhlB"/>
    <property type="match status" value="1"/>
</dbReference>
<evidence type="ECO:0000256" key="10">
    <source>
        <dbReference type="ARBA" id="ARBA00023242"/>
    </source>
</evidence>
<keyword evidence="6 12" id="KW-0547">Nucleotide-binding</keyword>
<name>A0A8H7VGB5_9FUNG</name>
<proteinExistence type="inferred from homology"/>
<dbReference type="OrthoDB" id="196131at2759"/>
<evidence type="ECO:0000256" key="12">
    <source>
        <dbReference type="RuleBase" id="RU000492"/>
    </source>
</evidence>
<dbReference type="GO" id="GO:0005524">
    <property type="term" value="F:ATP binding"/>
    <property type="evidence" value="ECO:0007669"/>
    <property type="project" value="UniProtKB-KW"/>
</dbReference>
<dbReference type="Pfam" id="PF00271">
    <property type="entry name" value="Helicase_C"/>
    <property type="match status" value="1"/>
</dbReference>
<dbReference type="Pfam" id="PF00270">
    <property type="entry name" value="DEAD"/>
    <property type="match status" value="1"/>
</dbReference>
<dbReference type="GO" id="GO:0003676">
    <property type="term" value="F:nucleic acid binding"/>
    <property type="evidence" value="ECO:0007669"/>
    <property type="project" value="InterPro"/>
</dbReference>
<organism evidence="16 17">
    <name type="scientific">Circinella minor</name>
    <dbReference type="NCBI Taxonomy" id="1195481"/>
    <lineage>
        <taxon>Eukaryota</taxon>
        <taxon>Fungi</taxon>
        <taxon>Fungi incertae sedis</taxon>
        <taxon>Mucoromycota</taxon>
        <taxon>Mucoromycotina</taxon>
        <taxon>Mucoromycetes</taxon>
        <taxon>Mucorales</taxon>
        <taxon>Lichtheimiaceae</taxon>
        <taxon>Circinella</taxon>
    </lineage>
</organism>
<feature type="domain" description="Helicase C-terminal" evidence="15">
    <location>
        <begin position="344"/>
        <end position="490"/>
    </location>
</feature>
<evidence type="ECO:0000256" key="8">
    <source>
        <dbReference type="ARBA" id="ARBA00022806"/>
    </source>
</evidence>
<protein>
    <recommendedName>
        <fullName evidence="3">RNA helicase</fullName>
        <ecNumber evidence="3">3.6.4.13</ecNumber>
    </recommendedName>
</protein>
<dbReference type="PANTHER" id="PTHR47958">
    <property type="entry name" value="ATP-DEPENDENT RNA HELICASE DBP3"/>
    <property type="match status" value="1"/>
</dbReference>
<dbReference type="InterPro" id="IPR044742">
    <property type="entry name" value="DEAD/DEAH_RhlB"/>
</dbReference>
<dbReference type="EMBL" id="JAEPRB010000095">
    <property type="protein sequence ID" value="KAG2221946.1"/>
    <property type="molecule type" value="Genomic_DNA"/>
</dbReference>
<evidence type="ECO:0000256" key="7">
    <source>
        <dbReference type="ARBA" id="ARBA00022801"/>
    </source>
</evidence>
<evidence type="ECO:0000313" key="17">
    <source>
        <dbReference type="Proteomes" id="UP000646827"/>
    </source>
</evidence>
<comment type="caution">
    <text evidence="16">The sequence shown here is derived from an EMBL/GenBank/DDBJ whole genome shotgun (WGS) entry which is preliminary data.</text>
</comment>
<dbReference type="PROSITE" id="PS00039">
    <property type="entry name" value="DEAD_ATP_HELICASE"/>
    <property type="match status" value="1"/>
</dbReference>
<dbReference type="Gene3D" id="3.40.50.300">
    <property type="entry name" value="P-loop containing nucleotide triphosphate hydrolases"/>
    <property type="match status" value="2"/>
</dbReference>
<dbReference type="InterPro" id="IPR027417">
    <property type="entry name" value="P-loop_NTPase"/>
</dbReference>
<evidence type="ECO:0000256" key="2">
    <source>
        <dbReference type="ARBA" id="ARBA00009334"/>
    </source>
</evidence>
<feature type="compositionally biased region" description="Basic and acidic residues" evidence="13">
    <location>
        <begin position="32"/>
        <end position="59"/>
    </location>
</feature>
<dbReference type="CDD" id="cd18787">
    <property type="entry name" value="SF2_C_DEAD"/>
    <property type="match status" value="1"/>
</dbReference>
<reference evidence="16 17" key="1">
    <citation type="submission" date="2020-12" db="EMBL/GenBank/DDBJ databases">
        <title>Metabolic potential, ecology and presence of endohyphal bacteria is reflected in genomic diversity of Mucoromycotina.</title>
        <authorList>
            <person name="Muszewska A."/>
            <person name="Okrasinska A."/>
            <person name="Steczkiewicz K."/>
            <person name="Drgas O."/>
            <person name="Orlowska M."/>
            <person name="Perlinska-Lenart U."/>
            <person name="Aleksandrzak-Piekarczyk T."/>
            <person name="Szatraj K."/>
            <person name="Zielenkiewicz U."/>
            <person name="Pilsyk S."/>
            <person name="Malc E."/>
            <person name="Mieczkowski P."/>
            <person name="Kruszewska J.S."/>
            <person name="Biernat P."/>
            <person name="Pawlowska J."/>
        </authorList>
    </citation>
    <scope>NUCLEOTIDE SEQUENCE [LARGE SCALE GENOMIC DNA]</scope>
    <source>
        <strain evidence="16 17">CBS 142.35</strain>
    </source>
</reference>
<dbReference type="Proteomes" id="UP000646827">
    <property type="component" value="Unassembled WGS sequence"/>
</dbReference>
<evidence type="ECO:0000256" key="4">
    <source>
        <dbReference type="ARBA" id="ARBA00022517"/>
    </source>
</evidence>
<evidence type="ECO:0000313" key="16">
    <source>
        <dbReference type="EMBL" id="KAG2221946.1"/>
    </source>
</evidence>
<dbReference type="SUPFAM" id="SSF52540">
    <property type="entry name" value="P-loop containing nucleoside triphosphate hydrolases"/>
    <property type="match status" value="1"/>
</dbReference>
<dbReference type="PROSITE" id="PS51194">
    <property type="entry name" value="HELICASE_CTER"/>
    <property type="match status" value="1"/>
</dbReference>
<evidence type="ECO:0000256" key="3">
    <source>
        <dbReference type="ARBA" id="ARBA00012552"/>
    </source>
</evidence>
<dbReference type="SMART" id="SM00487">
    <property type="entry name" value="DEXDc"/>
    <property type="match status" value="1"/>
</dbReference>
<dbReference type="InterPro" id="IPR011545">
    <property type="entry name" value="DEAD/DEAH_box_helicase_dom"/>
</dbReference>
<sequence>MGDSIVKNKKEKKDKKERKEKKEKKEKKDKKKDKSEKKRKNEENDNDETKRRKVEDEKSTTSSVVDQVGNYEYKEHEDLTALPQSEIDAFVKDNRVKIDSDLKIRPITKFAYARLPNLLGDIFKKFESPTPVQAVTWPFALSGRDVVGIAETGSGKTYGFLIPGLIHLAQQHTIKPKEQGRKPKMLVISPTRELTVQIQEQAQEAANKMGLHSVVVYGGVPKQPQVNLLRRGTDIVIATPGRLMDLMNDGECDLSEISFLVLDEADRMLDEGFERDIREIIGSTPKERQTLMYSATWPQSIRKLAEDYLKNPTRVTIGSDELAASQRVKQIVQVVPNPRDKQDKLINLLRKIHKGNNRILVFGLYQKECDRIEGVLGRSGFKVAGIHGKKAQQARSDALDGFKKGHTPILIATDVAARGLDIPNVEYVVNLTFPLTIEQYIHRIGRTGRGGNSGTAYTFFSDDDKSHSGELINVLKQANMNVPEELYKYGTTVKKKTHSAYGAFYKDTGDVPKATKIKFD</sequence>
<dbReference type="AlphaFoldDB" id="A0A8H7VGB5"/>
<comment type="similarity">
    <text evidence="2">Belongs to the DEAD box helicase family. DDX5/DBP2 subfamily.</text>
</comment>
<evidence type="ECO:0000256" key="6">
    <source>
        <dbReference type="ARBA" id="ARBA00022741"/>
    </source>
</evidence>
<feature type="compositionally biased region" description="Basic residues" evidence="13">
    <location>
        <begin position="7"/>
        <end position="31"/>
    </location>
</feature>
<keyword evidence="4" id="KW-0690">Ribosome biogenesis</keyword>
<dbReference type="CDD" id="cd00268">
    <property type="entry name" value="DEADc"/>
    <property type="match status" value="1"/>
</dbReference>
<comment type="subcellular location">
    <subcellularLocation>
        <location evidence="1">Nucleus</location>
        <location evidence="1">Nucleolus</location>
    </subcellularLocation>
</comment>
<evidence type="ECO:0000256" key="9">
    <source>
        <dbReference type="ARBA" id="ARBA00022840"/>
    </source>
</evidence>